<dbReference type="RefSeq" id="WP_104289307.1">
    <property type="nucleotide sequence ID" value="NZ_PSXY01000002.1"/>
</dbReference>
<sequence length="151" mass="16771">MPASEYVRSLRALIGQDFLLLPGVTAVIQDDDRFLVARQRDSGRWSLVGGGVEPGEEPRSALRREVREELGVDVDVADIVGAYGGPALESAYPNGDRVGYVTIAYRCSLRSGSLSFDDEELLETRWVLRDEIHLLDRHSWIDQVVADASVR</sequence>
<dbReference type="InterPro" id="IPR020084">
    <property type="entry name" value="NUDIX_hydrolase_CS"/>
</dbReference>
<dbReference type="Gene3D" id="3.90.79.10">
    <property type="entry name" value="Nucleoside Triphosphate Pyrophosphohydrolase"/>
    <property type="match status" value="1"/>
</dbReference>
<dbReference type="Pfam" id="PF00293">
    <property type="entry name" value="NUDIX"/>
    <property type="match status" value="1"/>
</dbReference>
<evidence type="ECO:0000256" key="1">
    <source>
        <dbReference type="ARBA" id="ARBA00001946"/>
    </source>
</evidence>
<dbReference type="SUPFAM" id="SSF55811">
    <property type="entry name" value="Nudix"/>
    <property type="match status" value="1"/>
</dbReference>
<comment type="similarity">
    <text evidence="2 4">Belongs to the Nudix hydrolase family.</text>
</comment>
<dbReference type="EMBL" id="PSXY01000002">
    <property type="protein sequence ID" value="PPF71009.1"/>
    <property type="molecule type" value="Genomic_DNA"/>
</dbReference>
<proteinExistence type="inferred from homology"/>
<dbReference type="AlphaFoldDB" id="A0A2S5VY80"/>
<evidence type="ECO:0000256" key="2">
    <source>
        <dbReference type="ARBA" id="ARBA00005582"/>
    </source>
</evidence>
<comment type="caution">
    <text evidence="6">The sequence shown here is derived from an EMBL/GenBank/DDBJ whole genome shotgun (WGS) entry which is preliminary data.</text>
</comment>
<evidence type="ECO:0000259" key="5">
    <source>
        <dbReference type="PROSITE" id="PS51462"/>
    </source>
</evidence>
<dbReference type="PANTHER" id="PTHR43046:SF2">
    <property type="entry name" value="8-OXO-DGTP DIPHOSPHATASE-RELATED"/>
    <property type="match status" value="1"/>
</dbReference>
<dbReference type="Proteomes" id="UP000239241">
    <property type="component" value="Unassembled WGS sequence"/>
</dbReference>
<organism evidence="6 7">
    <name type="scientific">Clavibacter michiganensis</name>
    <dbReference type="NCBI Taxonomy" id="28447"/>
    <lineage>
        <taxon>Bacteria</taxon>
        <taxon>Bacillati</taxon>
        <taxon>Actinomycetota</taxon>
        <taxon>Actinomycetes</taxon>
        <taxon>Micrococcales</taxon>
        <taxon>Microbacteriaceae</taxon>
        <taxon>Clavibacter</taxon>
    </lineage>
</organism>
<name>A0A2S5VY80_9MICO</name>
<reference evidence="6 7" key="1">
    <citation type="submission" date="2018-02" db="EMBL/GenBank/DDBJ databases">
        <title>Bacteriophage NCPPB3778 and a type I-E CRISPR drive the evolution of the US Biological Select Agent, Rathayibacter toxicus.</title>
        <authorList>
            <person name="Davis E.W.II."/>
            <person name="Tabima J.F."/>
            <person name="Weisberg A.J."/>
            <person name="Lopes L.D."/>
            <person name="Wiseman M.S."/>
            <person name="Wiseman M.S."/>
            <person name="Pupko T."/>
            <person name="Belcher M.S."/>
            <person name="Sechler A.J."/>
            <person name="Tancos M.A."/>
            <person name="Schroeder B.K."/>
            <person name="Murray T.D."/>
            <person name="Luster D.G."/>
            <person name="Schneider W.L."/>
            <person name="Rogers E."/>
            <person name="Andreote F.D."/>
            <person name="Grunwald N.J."/>
            <person name="Putnam M.L."/>
            <person name="Chang J.H."/>
        </authorList>
    </citation>
    <scope>NUCLEOTIDE SEQUENCE [LARGE SCALE GENOMIC DNA]</scope>
    <source>
        <strain evidence="6 7">AY1B3</strain>
    </source>
</reference>
<evidence type="ECO:0000256" key="3">
    <source>
        <dbReference type="ARBA" id="ARBA00022801"/>
    </source>
</evidence>
<dbReference type="InterPro" id="IPR015797">
    <property type="entry name" value="NUDIX_hydrolase-like_dom_sf"/>
</dbReference>
<gene>
    <name evidence="6" type="ORF">C5E16_01810</name>
</gene>
<dbReference type="PRINTS" id="PR00502">
    <property type="entry name" value="NUDIXFAMILY"/>
</dbReference>
<evidence type="ECO:0000313" key="6">
    <source>
        <dbReference type="EMBL" id="PPF71009.1"/>
    </source>
</evidence>
<dbReference type="PROSITE" id="PS51462">
    <property type="entry name" value="NUDIX"/>
    <property type="match status" value="1"/>
</dbReference>
<dbReference type="InterPro" id="IPR000086">
    <property type="entry name" value="NUDIX_hydrolase_dom"/>
</dbReference>
<feature type="domain" description="Nudix hydrolase" evidence="5">
    <location>
        <begin position="19"/>
        <end position="149"/>
    </location>
</feature>
<dbReference type="GO" id="GO:0016787">
    <property type="term" value="F:hydrolase activity"/>
    <property type="evidence" value="ECO:0007669"/>
    <property type="project" value="UniProtKB-KW"/>
</dbReference>
<evidence type="ECO:0000256" key="4">
    <source>
        <dbReference type="RuleBase" id="RU003476"/>
    </source>
</evidence>
<accession>A0A2S5VY80</accession>
<dbReference type="InterPro" id="IPR020476">
    <property type="entry name" value="Nudix_hydrolase"/>
</dbReference>
<dbReference type="PANTHER" id="PTHR43046">
    <property type="entry name" value="GDP-MANNOSE MANNOSYL HYDROLASE"/>
    <property type="match status" value="1"/>
</dbReference>
<comment type="cofactor">
    <cofactor evidence="1">
        <name>Mg(2+)</name>
        <dbReference type="ChEBI" id="CHEBI:18420"/>
    </cofactor>
</comment>
<keyword evidence="3 4" id="KW-0378">Hydrolase</keyword>
<dbReference type="PROSITE" id="PS00893">
    <property type="entry name" value="NUDIX_BOX"/>
    <property type="match status" value="1"/>
</dbReference>
<evidence type="ECO:0000313" key="7">
    <source>
        <dbReference type="Proteomes" id="UP000239241"/>
    </source>
</evidence>
<protein>
    <submittedName>
        <fullName evidence="6">DNA mismatch repair protein MutT</fullName>
    </submittedName>
</protein>